<evidence type="ECO:0000256" key="1">
    <source>
        <dbReference type="SAM" id="MobiDB-lite"/>
    </source>
</evidence>
<accession>A0A5J4UQ67</accession>
<reference evidence="2 3" key="1">
    <citation type="submission" date="2019-03" db="EMBL/GenBank/DDBJ databases">
        <title>Single cell metagenomics reveals metabolic interactions within the superorganism composed of flagellate Streblomastix strix and complex community of Bacteroidetes bacteria on its surface.</title>
        <authorList>
            <person name="Treitli S.C."/>
            <person name="Kolisko M."/>
            <person name="Husnik F."/>
            <person name="Keeling P."/>
            <person name="Hampl V."/>
        </authorList>
    </citation>
    <scope>NUCLEOTIDE SEQUENCE [LARGE SCALE GENOMIC DNA]</scope>
    <source>
        <strain evidence="2">ST1C</strain>
    </source>
</reference>
<dbReference type="Proteomes" id="UP000324800">
    <property type="component" value="Unassembled WGS sequence"/>
</dbReference>
<feature type="region of interest" description="Disordered" evidence="1">
    <location>
        <begin position="465"/>
        <end position="484"/>
    </location>
</feature>
<proteinExistence type="predicted"/>
<protein>
    <submittedName>
        <fullName evidence="2">Uncharacterized protein</fullName>
    </submittedName>
</protein>
<organism evidence="2 3">
    <name type="scientific">Streblomastix strix</name>
    <dbReference type="NCBI Taxonomy" id="222440"/>
    <lineage>
        <taxon>Eukaryota</taxon>
        <taxon>Metamonada</taxon>
        <taxon>Preaxostyla</taxon>
        <taxon>Oxymonadida</taxon>
        <taxon>Streblomastigidae</taxon>
        <taxon>Streblomastix</taxon>
    </lineage>
</organism>
<comment type="caution">
    <text evidence="2">The sequence shown here is derived from an EMBL/GenBank/DDBJ whole genome shotgun (WGS) entry which is preliminary data.</text>
</comment>
<dbReference type="AlphaFoldDB" id="A0A5J4UQ67"/>
<dbReference type="EMBL" id="SNRW01013513">
    <property type="protein sequence ID" value="KAA6372537.1"/>
    <property type="molecule type" value="Genomic_DNA"/>
</dbReference>
<feature type="region of interest" description="Disordered" evidence="1">
    <location>
        <begin position="356"/>
        <end position="383"/>
    </location>
</feature>
<sequence>MTIVDIIVVVTGFRLIPKHIFDILAMGLESFSDAEGMVQEMLTCTIKELADFFQPIITPTEQKSDINENKIELQSNQQEAKMTSLSLPSILITSVPKPIVSYPSSSSSNSNEMIQLSPHSTLDQQQQQMPNSLAIGLLQMQKQQPLNRQVRDNTISNFASGFIQNNSYLKLYEHVKQRKNETQLIKSLNEWATALITDSLTRSLNPDSPEGPENALIAGKTGLSYPEALSARFKEIIDEQETSQFLNSFRNKLGVKELNMETAAVVIVGIVRVCICHAYYTTPPRNVTKTEEEQSLNKESSSSYSIKSKDISFEQLHEMREGKQKFSGAFIQTLESSLQAAQQLIVDVANEGADIDTDSEEQDEEQQKQSSSSKSETTQKENIGRFTLESLGREYSRLLQALPKLSNDWDNSIHSSALDLVFSFLHNECKLYQLRDYDYVGPKREFAKNLTHFNTKIKAEVQLEKQQGNNDSDKHSVDYIVDDD</sequence>
<evidence type="ECO:0000313" key="2">
    <source>
        <dbReference type="EMBL" id="KAA6372537.1"/>
    </source>
</evidence>
<gene>
    <name evidence="2" type="ORF">EZS28_031938</name>
</gene>
<name>A0A5J4UQ67_9EUKA</name>
<evidence type="ECO:0000313" key="3">
    <source>
        <dbReference type="Proteomes" id="UP000324800"/>
    </source>
</evidence>